<dbReference type="InterPro" id="IPR011205">
    <property type="entry name" value="UCP015417_vWA"/>
</dbReference>
<reference evidence="2 3" key="1">
    <citation type="submission" date="2019-06" db="EMBL/GenBank/DDBJ databases">
        <title>A chromosomal-level reference genome of Carpinus fangiana (Coryloideae, Betulaceae).</title>
        <authorList>
            <person name="Yang X."/>
            <person name="Wang Z."/>
            <person name="Zhang L."/>
            <person name="Hao G."/>
            <person name="Liu J."/>
            <person name="Yang Y."/>
        </authorList>
    </citation>
    <scope>NUCLEOTIDE SEQUENCE [LARGE SCALE GENOMIC DNA]</scope>
    <source>
        <strain evidence="2">Cfa_2016G</strain>
        <tissue evidence="2">Leaf</tissue>
    </source>
</reference>
<gene>
    <name evidence="2" type="ORF">FH972_009361</name>
</gene>
<dbReference type="AlphaFoldDB" id="A0A5N6R1L9"/>
<sequence>MNTTIRRTARSRWSVLRYICSALPGLPPSIFGLLGPPEVPRSTIFTVNSSYPDDTQDPFCDRLINNPRVLYKYKYNVPPEESCLVFCNSFICKETLLRKDNSPDILQYYLELSWSHCPQTTLKLICLLRSTGRFSKQRREDFYTVAVWLHRYHVLSNISIQRGGNFFHTILVLNTESFSVSVMGLIKLDESHYAYRIRNRLQKQVLVPLRRALELPEIYMSARQWNLIPYDRIASNVMKTYKRLFYKHDHNSSHDEIAELQWKRMLDSYSSKRKFVNCISVIDSSLFHVGYDCFERFCLSFALMTSELCVSPWRRKVLTYNLDNLEFVNIEGDDLGLRINFLRSLPTLCEYPNLIQLLDKILETAKDFSGWEENYGRMREKYERNGYTMPKIVYWSNWHWVNWVQQREGDITIIRTSEANFRNFLESNKTLSSMAMMESKIYGEDYLKLVVHD</sequence>
<accession>A0A5N6R1L9</accession>
<dbReference type="OrthoDB" id="1149618at2759"/>
<dbReference type="PANTHER" id="PTHR31373">
    <property type="entry name" value="OS06G0652100 PROTEIN"/>
    <property type="match status" value="1"/>
</dbReference>
<dbReference type="PANTHER" id="PTHR31373:SF27">
    <property type="entry name" value="TROVE DOMAIN-CONTAINING PROTEIN"/>
    <property type="match status" value="1"/>
</dbReference>
<dbReference type="PIRSF" id="PIRSF015417">
    <property type="entry name" value="T31B5_30_vWA"/>
    <property type="match status" value="1"/>
</dbReference>
<dbReference type="Proteomes" id="UP000327013">
    <property type="component" value="Chromosome 3"/>
</dbReference>
<dbReference type="Pfam" id="PF11443">
    <property type="entry name" value="DUF2828"/>
    <property type="match status" value="2"/>
</dbReference>
<feature type="domain" description="DUF2828" evidence="1">
    <location>
        <begin position="99"/>
        <end position="153"/>
    </location>
</feature>
<keyword evidence="3" id="KW-1185">Reference proteome</keyword>
<name>A0A5N6R1L9_9ROSI</name>
<evidence type="ECO:0000259" key="1">
    <source>
        <dbReference type="Pfam" id="PF11443"/>
    </source>
</evidence>
<protein>
    <recommendedName>
        <fullName evidence="1">DUF2828 domain-containing protein</fullName>
    </recommendedName>
</protein>
<dbReference type="InterPro" id="IPR058580">
    <property type="entry name" value="DUF2828"/>
</dbReference>
<proteinExistence type="predicted"/>
<organism evidence="2 3">
    <name type="scientific">Carpinus fangiana</name>
    <dbReference type="NCBI Taxonomy" id="176857"/>
    <lineage>
        <taxon>Eukaryota</taxon>
        <taxon>Viridiplantae</taxon>
        <taxon>Streptophyta</taxon>
        <taxon>Embryophyta</taxon>
        <taxon>Tracheophyta</taxon>
        <taxon>Spermatophyta</taxon>
        <taxon>Magnoliopsida</taxon>
        <taxon>eudicotyledons</taxon>
        <taxon>Gunneridae</taxon>
        <taxon>Pentapetalae</taxon>
        <taxon>rosids</taxon>
        <taxon>fabids</taxon>
        <taxon>Fagales</taxon>
        <taxon>Betulaceae</taxon>
        <taxon>Carpinus</taxon>
    </lineage>
</organism>
<dbReference type="EMBL" id="CM017323">
    <property type="protein sequence ID" value="KAE8023689.1"/>
    <property type="molecule type" value="Genomic_DNA"/>
</dbReference>
<feature type="domain" description="DUF2828" evidence="1">
    <location>
        <begin position="187"/>
        <end position="251"/>
    </location>
</feature>
<evidence type="ECO:0000313" key="3">
    <source>
        <dbReference type="Proteomes" id="UP000327013"/>
    </source>
</evidence>
<evidence type="ECO:0000313" key="2">
    <source>
        <dbReference type="EMBL" id="KAE8023689.1"/>
    </source>
</evidence>